<dbReference type="Pfam" id="PF24758">
    <property type="entry name" value="LRR_At5g56370"/>
    <property type="match status" value="1"/>
</dbReference>
<name>A0A4U6U059_SETVI</name>
<gene>
    <name evidence="3" type="ORF">SEVIR_7G250950v2</name>
</gene>
<dbReference type="PANTHER" id="PTHR32141:SF160">
    <property type="entry name" value="F-BOX DOMAIN-CONTAINING PROTEIN"/>
    <property type="match status" value="1"/>
</dbReference>
<dbReference type="InterPro" id="IPR055302">
    <property type="entry name" value="F-box_dom-containing"/>
</dbReference>
<protein>
    <submittedName>
        <fullName evidence="3">Uncharacterized protein</fullName>
    </submittedName>
</protein>
<organism evidence="3 4">
    <name type="scientific">Setaria viridis</name>
    <name type="common">Green bristlegrass</name>
    <name type="synonym">Setaria italica subsp. viridis</name>
    <dbReference type="NCBI Taxonomy" id="4556"/>
    <lineage>
        <taxon>Eukaryota</taxon>
        <taxon>Viridiplantae</taxon>
        <taxon>Streptophyta</taxon>
        <taxon>Embryophyta</taxon>
        <taxon>Tracheophyta</taxon>
        <taxon>Spermatophyta</taxon>
        <taxon>Magnoliopsida</taxon>
        <taxon>Liliopsida</taxon>
        <taxon>Poales</taxon>
        <taxon>Poaceae</taxon>
        <taxon>PACMAD clade</taxon>
        <taxon>Panicoideae</taxon>
        <taxon>Panicodae</taxon>
        <taxon>Paniceae</taxon>
        <taxon>Cenchrinae</taxon>
        <taxon>Setaria</taxon>
    </lineage>
</organism>
<dbReference type="AlphaFoldDB" id="A0A4U6U059"/>
<dbReference type="Gramene" id="TKW06609">
    <property type="protein sequence ID" value="TKW06609"/>
    <property type="gene ID" value="SEVIR_7G250950v2"/>
</dbReference>
<dbReference type="PANTHER" id="PTHR32141">
    <property type="match status" value="1"/>
</dbReference>
<feature type="domain" description="F-box/LRR-repeat protein 15/At3g58940/PEG3-like LRR" evidence="2">
    <location>
        <begin position="3"/>
        <end position="135"/>
    </location>
</feature>
<dbReference type="InterPro" id="IPR006566">
    <property type="entry name" value="FBD"/>
</dbReference>
<dbReference type="EMBL" id="CM016558">
    <property type="protein sequence ID" value="TKW06609.1"/>
    <property type="molecule type" value="Genomic_DNA"/>
</dbReference>
<dbReference type="OMA" id="GHEIESP"/>
<proteinExistence type="predicted"/>
<dbReference type="Pfam" id="PF08387">
    <property type="entry name" value="FBD"/>
    <property type="match status" value="1"/>
</dbReference>
<feature type="domain" description="FBD" evidence="1">
    <location>
        <begin position="160"/>
        <end position="192"/>
    </location>
</feature>
<accession>A0A4U6U059</accession>
<sequence>MLTYNDGYSRVRIVSPTIRSIDVASGSGSSDLSLQQLIIEDATCLERLNQKAHFRYGKVMNILVISAPKLGILGLLYDGYPRLQIGTTVFQGLRLVTMTAVVRRVKVLALSNANLSLYVVLNIMRCFPCLEKLNIRTLLKGKKNVWGPKCRNLINIRDIHLKKLLLTNYEGSESHVNFVKFFVLKARVLESIRLELAFSLKREVPGVHFWILCLVIVCAIRICEQTTPFPVFWCLLLWVLSSAFSISTPLETCYSMKGMKARAQGCGILKIRSLLVGLLVCSDS</sequence>
<keyword evidence="4" id="KW-1185">Reference proteome</keyword>
<evidence type="ECO:0000313" key="4">
    <source>
        <dbReference type="Proteomes" id="UP000298652"/>
    </source>
</evidence>
<dbReference type="InterPro" id="IPR055411">
    <property type="entry name" value="LRR_FXL15/At3g58940/PEG3-like"/>
</dbReference>
<evidence type="ECO:0000259" key="2">
    <source>
        <dbReference type="Pfam" id="PF24758"/>
    </source>
</evidence>
<dbReference type="Proteomes" id="UP000298652">
    <property type="component" value="Chromosome 7"/>
</dbReference>
<evidence type="ECO:0000313" key="3">
    <source>
        <dbReference type="EMBL" id="TKW06609.1"/>
    </source>
</evidence>
<evidence type="ECO:0000259" key="1">
    <source>
        <dbReference type="Pfam" id="PF08387"/>
    </source>
</evidence>
<reference evidence="3" key="1">
    <citation type="submission" date="2019-03" db="EMBL/GenBank/DDBJ databases">
        <title>WGS assembly of Setaria viridis.</title>
        <authorList>
            <person name="Huang P."/>
            <person name="Jenkins J."/>
            <person name="Grimwood J."/>
            <person name="Barry K."/>
            <person name="Healey A."/>
            <person name="Mamidi S."/>
            <person name="Sreedasyam A."/>
            <person name="Shu S."/>
            <person name="Feldman M."/>
            <person name="Wu J."/>
            <person name="Yu Y."/>
            <person name="Chen C."/>
            <person name="Johnson J."/>
            <person name="Rokhsar D."/>
            <person name="Baxter I."/>
            <person name="Schmutz J."/>
            <person name="Brutnell T."/>
            <person name="Kellogg E."/>
        </authorList>
    </citation>
    <scope>NUCLEOTIDE SEQUENCE [LARGE SCALE GENOMIC DNA]</scope>
</reference>